<dbReference type="GO" id="GO:0016757">
    <property type="term" value="F:glycosyltransferase activity"/>
    <property type="evidence" value="ECO:0007669"/>
    <property type="project" value="UniProtKB-KW"/>
</dbReference>
<keyword evidence="12" id="KW-1185">Reference proteome</keyword>
<evidence type="ECO:0000256" key="8">
    <source>
        <dbReference type="HAMAP-Rule" id="MF_00125"/>
    </source>
</evidence>
<evidence type="ECO:0000256" key="5">
    <source>
        <dbReference type="ARBA" id="ARBA00020397"/>
    </source>
</evidence>
<feature type="binding site" evidence="9">
    <location>
        <position position="128"/>
    </location>
    <ligand>
        <name>L-histidine</name>
        <dbReference type="ChEBI" id="CHEBI:57595"/>
    </ligand>
</feature>
<dbReference type="SUPFAM" id="SSF55681">
    <property type="entry name" value="Class II aaRS and biotin synthetases"/>
    <property type="match status" value="1"/>
</dbReference>
<keyword evidence="6 8" id="KW-0963">Cytoplasm</keyword>
<protein>
    <recommendedName>
        <fullName evidence="5 8">ATP phosphoribosyltransferase regulatory subunit</fullName>
    </recommendedName>
</protein>
<dbReference type="Pfam" id="PF13393">
    <property type="entry name" value="tRNA-synt_His"/>
    <property type="match status" value="1"/>
</dbReference>
<dbReference type="InterPro" id="IPR004517">
    <property type="entry name" value="HisZ"/>
</dbReference>
<evidence type="ECO:0000256" key="3">
    <source>
        <dbReference type="ARBA" id="ARBA00005539"/>
    </source>
</evidence>
<keyword evidence="11" id="KW-0328">Glycosyltransferase</keyword>
<comment type="similarity">
    <text evidence="3 8">Belongs to the class-II aminoacyl-tRNA synthetase family. HisZ subfamily.</text>
</comment>
<evidence type="ECO:0000256" key="9">
    <source>
        <dbReference type="PIRSR" id="PIRSR001549-1"/>
    </source>
</evidence>
<dbReference type="InterPro" id="IPR045864">
    <property type="entry name" value="aa-tRNA-synth_II/BPL/LPL"/>
</dbReference>
<dbReference type="GO" id="GO:0006427">
    <property type="term" value="P:histidyl-tRNA aminoacylation"/>
    <property type="evidence" value="ECO:0007669"/>
    <property type="project" value="TreeGrafter"/>
</dbReference>
<dbReference type="PIRSF" id="PIRSF001549">
    <property type="entry name" value="His-tRNA_synth"/>
    <property type="match status" value="1"/>
</dbReference>
<dbReference type="EMBL" id="JANWOI010000004">
    <property type="protein sequence ID" value="MDA5194926.1"/>
    <property type="molecule type" value="Genomic_DNA"/>
</dbReference>
<evidence type="ECO:0000256" key="2">
    <source>
        <dbReference type="ARBA" id="ARBA00004667"/>
    </source>
</evidence>
<keyword evidence="11" id="KW-0808">Transferase</keyword>
<feature type="binding site" evidence="9">
    <location>
        <begin position="84"/>
        <end position="86"/>
    </location>
    <ligand>
        <name>L-histidine</name>
        <dbReference type="ChEBI" id="CHEBI:57595"/>
    </ligand>
</feature>
<evidence type="ECO:0000256" key="7">
    <source>
        <dbReference type="ARBA" id="ARBA00025246"/>
    </source>
</evidence>
<sequence>MADYSERALLPEGFHDDLPPEAEGEASVIAALLARFQAYGYGRVAPPLVEFEDSLLAGSGKTQSRQMFRLMDPVSQRMMGIRTDMTIQVARIAATRLAASPRPLRLCYAGQVLLVKGGQIRSERQFGQAGVELIGVGSIEADAEVLLLAADALRAVGVQGLSADLTVPSLVPVLAAELGLPDVAAGQIRAALNAKDIGQLQSIEGRAGEIFRGLLAASGEADAALRALQELQLPAQAAAIVAELQGLVTRVQALSPDLVLTIDPGEFRGFEYKAGIAFTLFAAKGRGELGRGGRYEITRADTGAAEAATGVSLYLDSLMRVATAPDMAAKLYVPHGTAVTLLAGLQDQGYRTVRGLAPEADVRAAARHLGCGYIYADERITLLD</sequence>
<dbReference type="InterPro" id="IPR004516">
    <property type="entry name" value="HisRS/HisZ"/>
</dbReference>
<dbReference type="GO" id="GO:0005737">
    <property type="term" value="C:cytoplasm"/>
    <property type="evidence" value="ECO:0007669"/>
    <property type="project" value="UniProtKB-SubCell"/>
</dbReference>
<accession>A0A9X3Z897</accession>
<dbReference type="Proteomes" id="UP001141619">
    <property type="component" value="Unassembled WGS sequence"/>
</dbReference>
<keyword evidence="8" id="KW-0368">Histidine biosynthesis</keyword>
<feature type="domain" description="Class II Histidinyl-tRNA synthetase (HisRS)-like catalytic core" evidence="10">
    <location>
        <begin position="13"/>
        <end position="318"/>
    </location>
</feature>
<comment type="pathway">
    <text evidence="2 8">Amino-acid biosynthesis; L-histidine biosynthesis; L-histidine from 5-phospho-alpha-D-ribose 1-diphosphate: step 1/9.</text>
</comment>
<evidence type="ECO:0000313" key="12">
    <source>
        <dbReference type="Proteomes" id="UP001141619"/>
    </source>
</evidence>
<evidence type="ECO:0000259" key="10">
    <source>
        <dbReference type="Pfam" id="PF13393"/>
    </source>
</evidence>
<dbReference type="HAMAP" id="MF_00125">
    <property type="entry name" value="HisZ"/>
    <property type="match status" value="1"/>
</dbReference>
<dbReference type="Gene3D" id="3.30.930.10">
    <property type="entry name" value="Bira Bifunctional Protein, Domain 2"/>
    <property type="match status" value="1"/>
</dbReference>
<dbReference type="GO" id="GO:0004821">
    <property type="term" value="F:histidine-tRNA ligase activity"/>
    <property type="evidence" value="ECO:0007669"/>
    <property type="project" value="TreeGrafter"/>
</dbReference>
<comment type="miscellaneous">
    <text evidence="8">This function is generally fulfilled by the C-terminal part of HisG, which is missing in some bacteria such as this one.</text>
</comment>
<evidence type="ECO:0000256" key="6">
    <source>
        <dbReference type="ARBA" id="ARBA00022490"/>
    </source>
</evidence>
<comment type="subcellular location">
    <subcellularLocation>
        <location evidence="1 8">Cytoplasm</location>
    </subcellularLocation>
</comment>
<evidence type="ECO:0000256" key="1">
    <source>
        <dbReference type="ARBA" id="ARBA00004496"/>
    </source>
</evidence>
<evidence type="ECO:0000256" key="4">
    <source>
        <dbReference type="ARBA" id="ARBA00011496"/>
    </source>
</evidence>
<comment type="subunit">
    <text evidence="4 8">Heteromultimer composed of HisG and HisZ subunits.</text>
</comment>
<dbReference type="InterPro" id="IPR041715">
    <property type="entry name" value="HisRS-like_core"/>
</dbReference>
<feature type="binding site" evidence="9">
    <location>
        <position position="132"/>
    </location>
    <ligand>
        <name>L-histidine</name>
        <dbReference type="ChEBI" id="CHEBI:57595"/>
    </ligand>
</feature>
<dbReference type="PANTHER" id="PTHR43707:SF1">
    <property type="entry name" value="HISTIDINE--TRNA LIGASE, MITOCHONDRIAL-RELATED"/>
    <property type="match status" value="1"/>
</dbReference>
<dbReference type="RefSeq" id="WP_274944632.1">
    <property type="nucleotide sequence ID" value="NZ_JANWOI010000004.1"/>
</dbReference>
<reference evidence="11" key="1">
    <citation type="submission" date="2022-08" db="EMBL/GenBank/DDBJ databases">
        <authorList>
            <person name="Vandamme P."/>
            <person name="Hettiarachchi A."/>
            <person name="Peeters C."/>
            <person name="Cnockaert M."/>
            <person name="Carlier A."/>
        </authorList>
    </citation>
    <scope>NUCLEOTIDE SEQUENCE</scope>
    <source>
        <strain evidence="11">LMG 31809</strain>
    </source>
</reference>
<name>A0A9X3Z897_9PROT</name>
<keyword evidence="8" id="KW-0028">Amino-acid biosynthesis</keyword>
<gene>
    <name evidence="8" type="primary">hisZ</name>
    <name evidence="11" type="ORF">NYP16_13285</name>
</gene>
<organism evidence="11 12">
    <name type="scientific">Govanella unica</name>
    <dbReference type="NCBI Taxonomy" id="2975056"/>
    <lineage>
        <taxon>Bacteria</taxon>
        <taxon>Pseudomonadati</taxon>
        <taxon>Pseudomonadota</taxon>
        <taxon>Alphaproteobacteria</taxon>
        <taxon>Emcibacterales</taxon>
        <taxon>Govanellaceae</taxon>
        <taxon>Govanella</taxon>
    </lineage>
</organism>
<dbReference type="AlphaFoldDB" id="A0A9X3Z897"/>
<feature type="binding site" evidence="9">
    <location>
        <position position="268"/>
    </location>
    <ligand>
        <name>L-histidine</name>
        <dbReference type="ChEBI" id="CHEBI:57595"/>
    </ligand>
</feature>
<comment type="caution">
    <text evidence="11">The sequence shown here is derived from an EMBL/GenBank/DDBJ whole genome shotgun (WGS) entry which is preliminary data.</text>
</comment>
<evidence type="ECO:0000313" key="11">
    <source>
        <dbReference type="EMBL" id="MDA5194926.1"/>
    </source>
</evidence>
<dbReference type="GO" id="GO:0000105">
    <property type="term" value="P:L-histidine biosynthetic process"/>
    <property type="evidence" value="ECO:0007669"/>
    <property type="project" value="UniProtKB-UniRule"/>
</dbReference>
<proteinExistence type="inferred from homology"/>
<reference evidence="11" key="2">
    <citation type="journal article" date="2023" name="Syst. Appl. Microbiol.">
        <title>Govania unica gen. nov., sp. nov., a rare biosphere bacterium that represents a novel family in the class Alphaproteobacteria.</title>
        <authorList>
            <person name="Vandamme P."/>
            <person name="Peeters C."/>
            <person name="Hettiarachchi A."/>
            <person name="Cnockaert M."/>
            <person name="Carlier A."/>
        </authorList>
    </citation>
    <scope>NUCLEOTIDE SEQUENCE</scope>
    <source>
        <strain evidence="11">LMG 31809</strain>
    </source>
</reference>
<dbReference type="PANTHER" id="PTHR43707">
    <property type="entry name" value="HISTIDYL-TRNA SYNTHETASE"/>
    <property type="match status" value="1"/>
</dbReference>
<comment type="function">
    <text evidence="7 8">Required for the first step of histidine biosynthesis. May allow the feedback regulation of ATP phosphoribosyltransferase activity by histidine.</text>
</comment>